<name>A0AAV4AXS6_9GAST</name>
<reference evidence="3 4" key="1">
    <citation type="journal article" date="2021" name="Elife">
        <title>Chloroplast acquisition without the gene transfer in kleptoplastic sea slugs, Plakobranchus ocellatus.</title>
        <authorList>
            <person name="Maeda T."/>
            <person name="Takahashi S."/>
            <person name="Yoshida T."/>
            <person name="Shimamura S."/>
            <person name="Takaki Y."/>
            <person name="Nagai Y."/>
            <person name="Toyoda A."/>
            <person name="Suzuki Y."/>
            <person name="Arimoto A."/>
            <person name="Ishii H."/>
            <person name="Satoh N."/>
            <person name="Nishiyama T."/>
            <person name="Hasebe M."/>
            <person name="Maruyama T."/>
            <person name="Minagawa J."/>
            <person name="Obokata J."/>
            <person name="Shigenobu S."/>
        </authorList>
    </citation>
    <scope>NUCLEOTIDE SEQUENCE [LARGE SCALE GENOMIC DNA]</scope>
</reference>
<dbReference type="Proteomes" id="UP000735302">
    <property type="component" value="Unassembled WGS sequence"/>
</dbReference>
<protein>
    <recommendedName>
        <fullName evidence="2">EGF-like domain-containing protein</fullName>
    </recommendedName>
</protein>
<evidence type="ECO:0000256" key="1">
    <source>
        <dbReference type="SAM" id="Phobius"/>
    </source>
</evidence>
<organism evidence="3 4">
    <name type="scientific">Plakobranchus ocellatus</name>
    <dbReference type="NCBI Taxonomy" id="259542"/>
    <lineage>
        <taxon>Eukaryota</taxon>
        <taxon>Metazoa</taxon>
        <taxon>Spiralia</taxon>
        <taxon>Lophotrochozoa</taxon>
        <taxon>Mollusca</taxon>
        <taxon>Gastropoda</taxon>
        <taxon>Heterobranchia</taxon>
        <taxon>Euthyneura</taxon>
        <taxon>Panpulmonata</taxon>
        <taxon>Sacoglossa</taxon>
        <taxon>Placobranchoidea</taxon>
        <taxon>Plakobranchidae</taxon>
        <taxon>Plakobranchus</taxon>
    </lineage>
</organism>
<proteinExistence type="predicted"/>
<gene>
    <name evidence="3" type="ORF">PoB_003954600</name>
</gene>
<feature type="transmembrane region" description="Helical" evidence="1">
    <location>
        <begin position="239"/>
        <end position="263"/>
    </location>
</feature>
<dbReference type="PROSITE" id="PS01186">
    <property type="entry name" value="EGF_2"/>
    <property type="match status" value="1"/>
</dbReference>
<dbReference type="InterPro" id="IPR000742">
    <property type="entry name" value="EGF"/>
</dbReference>
<evidence type="ECO:0000313" key="3">
    <source>
        <dbReference type="EMBL" id="GFO13041.1"/>
    </source>
</evidence>
<keyword evidence="4" id="KW-1185">Reference proteome</keyword>
<evidence type="ECO:0000259" key="2">
    <source>
        <dbReference type="PROSITE" id="PS01186"/>
    </source>
</evidence>
<keyword evidence="1" id="KW-1133">Transmembrane helix</keyword>
<dbReference type="EMBL" id="BLXT01004479">
    <property type="protein sequence ID" value="GFO13041.1"/>
    <property type="molecule type" value="Genomic_DNA"/>
</dbReference>
<accession>A0AAV4AXS6</accession>
<keyword evidence="1" id="KW-0812">Transmembrane</keyword>
<keyword evidence="1" id="KW-0472">Membrane</keyword>
<feature type="domain" description="EGF-like" evidence="2">
    <location>
        <begin position="214"/>
        <end position="229"/>
    </location>
</feature>
<comment type="caution">
    <text evidence="3">The sequence shown here is derived from an EMBL/GenBank/DDBJ whole genome shotgun (WGS) entry which is preliminary data.</text>
</comment>
<dbReference type="AlphaFoldDB" id="A0AAV4AXS6"/>
<evidence type="ECO:0000313" key="4">
    <source>
        <dbReference type="Proteomes" id="UP000735302"/>
    </source>
</evidence>
<sequence>MVQLGFYSKELQDILPDTLGTDDALEKELQDDDLSSHEEGISDTDDELTVSVHVEPQDWLQQQFLGHLHRGHLGKLYRTTPGGTRTLCSATLVSLRDEWGKSNHNPDPITDNEYNLLLEFRHDVLGIDKQASLSQAFERMESSTRLRPEFNITSVLDDFFASTTDPCKADYVCPLGFTCNRIGCQHMCNQDNVCSGHGDCVVGVTSSVHVEISCRCHSGFSRHYNGDQCQDSRMGDGQVTAIVAGILASICLTLVVVVAWLCIGSNSKSSYAFSGDVYSNSTYEHSASKD</sequence>